<evidence type="ECO:0000256" key="3">
    <source>
        <dbReference type="ARBA" id="ARBA00023163"/>
    </source>
</evidence>
<dbReference type="InterPro" id="IPR050204">
    <property type="entry name" value="AraC_XylS_family_regulators"/>
</dbReference>
<organism evidence="5 6">
    <name type="scientific">Actinocorallia longicatena</name>
    <dbReference type="NCBI Taxonomy" id="111803"/>
    <lineage>
        <taxon>Bacteria</taxon>
        <taxon>Bacillati</taxon>
        <taxon>Actinomycetota</taxon>
        <taxon>Actinomycetes</taxon>
        <taxon>Streptosporangiales</taxon>
        <taxon>Thermomonosporaceae</taxon>
        <taxon>Actinocorallia</taxon>
    </lineage>
</organism>
<evidence type="ECO:0000313" key="6">
    <source>
        <dbReference type="Proteomes" id="UP001501237"/>
    </source>
</evidence>
<dbReference type="InterPro" id="IPR020449">
    <property type="entry name" value="Tscrpt_reg_AraC-type_HTH"/>
</dbReference>
<proteinExistence type="predicted"/>
<dbReference type="PANTHER" id="PTHR46796:SF6">
    <property type="entry name" value="ARAC SUBFAMILY"/>
    <property type="match status" value="1"/>
</dbReference>
<dbReference type="EMBL" id="BAAAUV010000038">
    <property type="protein sequence ID" value="GAA3239629.1"/>
    <property type="molecule type" value="Genomic_DNA"/>
</dbReference>
<name>A0ABP6QMR9_9ACTN</name>
<protein>
    <recommendedName>
        <fullName evidence="4">HTH araC/xylS-type domain-containing protein</fullName>
    </recommendedName>
</protein>
<dbReference type="InterPro" id="IPR009057">
    <property type="entry name" value="Homeodomain-like_sf"/>
</dbReference>
<keyword evidence="6" id="KW-1185">Reference proteome</keyword>
<keyword evidence="2" id="KW-0238">DNA-binding</keyword>
<dbReference type="RefSeq" id="WP_344838658.1">
    <property type="nucleotide sequence ID" value="NZ_BAAAUV010000038.1"/>
</dbReference>
<dbReference type="InterPro" id="IPR035418">
    <property type="entry name" value="AraC-bd_2"/>
</dbReference>
<gene>
    <name evidence="5" type="ORF">GCM10010468_75910</name>
</gene>
<dbReference type="Pfam" id="PF14525">
    <property type="entry name" value="AraC_binding_2"/>
    <property type="match status" value="1"/>
</dbReference>
<reference evidence="6" key="1">
    <citation type="journal article" date="2019" name="Int. J. Syst. Evol. Microbiol.">
        <title>The Global Catalogue of Microorganisms (GCM) 10K type strain sequencing project: providing services to taxonomists for standard genome sequencing and annotation.</title>
        <authorList>
            <consortium name="The Broad Institute Genomics Platform"/>
            <consortium name="The Broad Institute Genome Sequencing Center for Infectious Disease"/>
            <person name="Wu L."/>
            <person name="Ma J."/>
        </authorList>
    </citation>
    <scope>NUCLEOTIDE SEQUENCE [LARGE SCALE GENOMIC DNA]</scope>
    <source>
        <strain evidence="6">JCM 9377</strain>
    </source>
</reference>
<dbReference type="InterPro" id="IPR018060">
    <property type="entry name" value="HTH_AraC"/>
</dbReference>
<accession>A0ABP6QMR9</accession>
<sequence length="264" mass="28575">MIIHRSSADYQLTELRSAAIAVLNTSDGIRPLPGGYGFLVPLEGEMTARKTALRPGSGTLVTLAEPLELSRARGLLLAIPGRQMDGPSGRRRPLGVRLDLRTGLGRIVADLLKSLAREGDALTIPQFDASCDHLTELLRMLTAGTARPAAPAPLAEVAGLVRRYVRAHAADPDLTGASIAQDLGWSLRQIQLALQQDGATPRGLIREEHLRLARRLLQDPAYAHLPITELAYASGFSSPSAFSTAFRHRYNTTPREIRRLATGK</sequence>
<keyword evidence="3" id="KW-0804">Transcription</keyword>
<evidence type="ECO:0000256" key="2">
    <source>
        <dbReference type="ARBA" id="ARBA00023125"/>
    </source>
</evidence>
<dbReference type="SMART" id="SM00342">
    <property type="entry name" value="HTH_ARAC"/>
    <property type="match status" value="1"/>
</dbReference>
<evidence type="ECO:0000256" key="1">
    <source>
        <dbReference type="ARBA" id="ARBA00023015"/>
    </source>
</evidence>
<dbReference type="SUPFAM" id="SSF46689">
    <property type="entry name" value="Homeodomain-like"/>
    <property type="match status" value="1"/>
</dbReference>
<evidence type="ECO:0000313" key="5">
    <source>
        <dbReference type="EMBL" id="GAA3239629.1"/>
    </source>
</evidence>
<dbReference type="PANTHER" id="PTHR46796">
    <property type="entry name" value="HTH-TYPE TRANSCRIPTIONAL ACTIVATOR RHAS-RELATED"/>
    <property type="match status" value="1"/>
</dbReference>
<dbReference type="PROSITE" id="PS01124">
    <property type="entry name" value="HTH_ARAC_FAMILY_2"/>
    <property type="match status" value="1"/>
</dbReference>
<dbReference type="Proteomes" id="UP001501237">
    <property type="component" value="Unassembled WGS sequence"/>
</dbReference>
<evidence type="ECO:0000259" key="4">
    <source>
        <dbReference type="PROSITE" id="PS01124"/>
    </source>
</evidence>
<dbReference type="Gene3D" id="1.10.10.60">
    <property type="entry name" value="Homeodomain-like"/>
    <property type="match status" value="1"/>
</dbReference>
<dbReference type="Pfam" id="PF12833">
    <property type="entry name" value="HTH_18"/>
    <property type="match status" value="1"/>
</dbReference>
<feature type="domain" description="HTH araC/xylS-type" evidence="4">
    <location>
        <begin position="159"/>
        <end position="260"/>
    </location>
</feature>
<keyword evidence="1" id="KW-0805">Transcription regulation</keyword>
<dbReference type="PRINTS" id="PR00032">
    <property type="entry name" value="HTHARAC"/>
</dbReference>
<comment type="caution">
    <text evidence="5">The sequence shown here is derived from an EMBL/GenBank/DDBJ whole genome shotgun (WGS) entry which is preliminary data.</text>
</comment>